<gene>
    <name evidence="2" type="ORF">GEAMG1_0299</name>
</gene>
<keyword evidence="1" id="KW-0472">Membrane</keyword>
<dbReference type="RefSeq" id="WP_305731083.1">
    <property type="nucleotide sequence ID" value="NZ_OW150024.1"/>
</dbReference>
<evidence type="ECO:0000313" key="3">
    <source>
        <dbReference type="Proteomes" id="UP001295463"/>
    </source>
</evidence>
<dbReference type="Proteomes" id="UP001295463">
    <property type="component" value="Chromosome"/>
</dbReference>
<organism evidence="2 3">
    <name type="scientific">Trichlorobacter ammonificans</name>
    <dbReference type="NCBI Taxonomy" id="2916410"/>
    <lineage>
        <taxon>Bacteria</taxon>
        <taxon>Pseudomonadati</taxon>
        <taxon>Thermodesulfobacteriota</taxon>
        <taxon>Desulfuromonadia</taxon>
        <taxon>Geobacterales</taxon>
        <taxon>Geobacteraceae</taxon>
        <taxon>Trichlorobacter</taxon>
    </lineage>
</organism>
<evidence type="ECO:0000256" key="1">
    <source>
        <dbReference type="SAM" id="Phobius"/>
    </source>
</evidence>
<sequence>MRRHGIQGRGFALLELVVVLGIIGILLTLVTLNFTSWSRKSQIERQTRELFADLNQARTDSIFMKKRHKVVLQPQSYTFYRFSSADENRSTGGTALFTKPLAYPLTKASGASIANRIFEFDIRGFTNDLDTIKITAPSDIRAQVDCIVVHYGRTNLGRMENNACALQ</sequence>
<keyword evidence="3" id="KW-1185">Reference proteome</keyword>
<accession>A0ABM9D4E4</accession>
<reference evidence="2 3" key="1">
    <citation type="submission" date="2022-03" db="EMBL/GenBank/DDBJ databases">
        <authorList>
            <person name="Koch H."/>
        </authorList>
    </citation>
    <scope>NUCLEOTIDE SEQUENCE [LARGE SCALE GENOMIC DNA]</scope>
    <source>
        <strain evidence="2 3">G1</strain>
    </source>
</reference>
<dbReference type="InterPro" id="IPR012902">
    <property type="entry name" value="N_methyl_site"/>
</dbReference>
<evidence type="ECO:0000313" key="2">
    <source>
        <dbReference type="EMBL" id="CAH2030121.1"/>
    </source>
</evidence>
<dbReference type="EMBL" id="OW150024">
    <property type="protein sequence ID" value="CAH2030121.1"/>
    <property type="molecule type" value="Genomic_DNA"/>
</dbReference>
<name>A0ABM9D4E4_9BACT</name>
<dbReference type="InterPro" id="IPR045584">
    <property type="entry name" value="Pilin-like"/>
</dbReference>
<dbReference type="NCBIfam" id="TIGR02532">
    <property type="entry name" value="IV_pilin_GFxxxE"/>
    <property type="match status" value="1"/>
</dbReference>
<dbReference type="Gene3D" id="3.30.700.10">
    <property type="entry name" value="Glycoprotein, Type 4 Pilin"/>
    <property type="match status" value="1"/>
</dbReference>
<proteinExistence type="predicted"/>
<feature type="transmembrane region" description="Helical" evidence="1">
    <location>
        <begin position="12"/>
        <end position="34"/>
    </location>
</feature>
<keyword evidence="1" id="KW-1133">Transmembrane helix</keyword>
<dbReference type="SUPFAM" id="SSF54523">
    <property type="entry name" value="Pili subunits"/>
    <property type="match status" value="1"/>
</dbReference>
<keyword evidence="1" id="KW-0812">Transmembrane</keyword>
<protein>
    <submittedName>
        <fullName evidence="2">Prepilin-type N-terminal cleavage/methylation domain-containing protein</fullName>
    </submittedName>
</protein>